<name>A0A8D0EXF4_STROC</name>
<protein>
    <recommendedName>
        <fullName evidence="1">C-type lectin domain-containing protein</fullName>
    </recommendedName>
</protein>
<dbReference type="Ensembl" id="ENSSOCT00000008381.1">
    <property type="protein sequence ID" value="ENSSOCP00000008172.1"/>
    <property type="gene ID" value="ENSSOCG00000006254.1"/>
</dbReference>
<sequence length="196" mass="22350">MSKYKCMFFQCQVMWYKLIIIASNSMELMPRTGGLQYKMSATQGTELRMWLGIAVLISLAVCLAVEEATVDEGIPCSKYQLAFNHSCYEFVRLQHTFTSAQSWSGLQPCSAGSDSVMVLLWKINIQDTITLFTGSMTWLDTSNISYSNWYKDQPSPFSSTCGYILKNAKYQWGVTENCSQEFDFICEFGKVHNSWN</sequence>
<proteinExistence type="predicted"/>
<evidence type="ECO:0000313" key="3">
    <source>
        <dbReference type="Proteomes" id="UP000694551"/>
    </source>
</evidence>
<reference evidence="2" key="2">
    <citation type="submission" date="2025-09" db="UniProtKB">
        <authorList>
            <consortium name="Ensembl"/>
        </authorList>
    </citation>
    <scope>IDENTIFICATION</scope>
</reference>
<accession>A0A8D0EXF4</accession>
<evidence type="ECO:0000313" key="2">
    <source>
        <dbReference type="Ensembl" id="ENSSOCP00000008172.1"/>
    </source>
</evidence>
<dbReference type="PROSITE" id="PS50041">
    <property type="entry name" value="C_TYPE_LECTIN_2"/>
    <property type="match status" value="1"/>
</dbReference>
<keyword evidence="3" id="KW-1185">Reference proteome</keyword>
<evidence type="ECO:0000259" key="1">
    <source>
        <dbReference type="PROSITE" id="PS50041"/>
    </source>
</evidence>
<dbReference type="Gene3D" id="3.10.100.10">
    <property type="entry name" value="Mannose-Binding Protein A, subunit A"/>
    <property type="match status" value="1"/>
</dbReference>
<dbReference type="InterPro" id="IPR016186">
    <property type="entry name" value="C-type_lectin-like/link_sf"/>
</dbReference>
<organism evidence="2 3">
    <name type="scientific">Strix occidentalis caurina</name>
    <name type="common">northern spotted owl</name>
    <dbReference type="NCBI Taxonomy" id="311401"/>
    <lineage>
        <taxon>Eukaryota</taxon>
        <taxon>Metazoa</taxon>
        <taxon>Chordata</taxon>
        <taxon>Craniata</taxon>
        <taxon>Vertebrata</taxon>
        <taxon>Euteleostomi</taxon>
        <taxon>Archelosauria</taxon>
        <taxon>Archosauria</taxon>
        <taxon>Dinosauria</taxon>
        <taxon>Saurischia</taxon>
        <taxon>Theropoda</taxon>
        <taxon>Coelurosauria</taxon>
        <taxon>Aves</taxon>
        <taxon>Neognathae</taxon>
        <taxon>Neoaves</taxon>
        <taxon>Telluraves</taxon>
        <taxon>Strigiformes</taxon>
        <taxon>Strigidae</taxon>
        <taxon>Strix</taxon>
    </lineage>
</organism>
<dbReference type="InterPro" id="IPR001304">
    <property type="entry name" value="C-type_lectin-like"/>
</dbReference>
<reference evidence="2" key="1">
    <citation type="submission" date="2025-08" db="UniProtKB">
        <authorList>
            <consortium name="Ensembl"/>
        </authorList>
    </citation>
    <scope>IDENTIFICATION</scope>
</reference>
<dbReference type="CDD" id="cd00037">
    <property type="entry name" value="CLECT"/>
    <property type="match status" value="1"/>
</dbReference>
<dbReference type="Proteomes" id="UP000694551">
    <property type="component" value="Unplaced"/>
</dbReference>
<dbReference type="AlphaFoldDB" id="A0A8D0EXF4"/>
<dbReference type="SUPFAM" id="SSF56436">
    <property type="entry name" value="C-type lectin-like"/>
    <property type="match status" value="1"/>
</dbReference>
<feature type="domain" description="C-type lectin" evidence="1">
    <location>
        <begin position="123"/>
        <end position="187"/>
    </location>
</feature>
<dbReference type="InterPro" id="IPR016187">
    <property type="entry name" value="CTDL_fold"/>
</dbReference>